<evidence type="ECO:0000313" key="1">
    <source>
        <dbReference type="EMBL" id="MFC4126469.1"/>
    </source>
</evidence>
<name>A0ABV8L6F0_9NOCA</name>
<accession>A0ABV8L6F0</accession>
<protein>
    <submittedName>
        <fullName evidence="1">Uncharacterized protein</fullName>
    </submittedName>
</protein>
<gene>
    <name evidence="1" type="ORF">ACFOW8_16140</name>
</gene>
<dbReference type="Proteomes" id="UP001595767">
    <property type="component" value="Unassembled WGS sequence"/>
</dbReference>
<sequence length="216" mass="23306">MSKLLAGQYKFGPRESTLQQIYNFAASAIDKDQDLITWEYLRQLRRDIAISLGGIADAARLKAAVACPQCGTSAPAEPADLTAQEADAEEGRGAVDVPVPLSEGDRHINADIAWPSRELLWAPASELAGYIVAGQLENSSRMIHHVGTDATPDEAANAVIACRDLDLMDAVAAIISYAGRREDREILQILRPLLDHERHADADALLDRALSAGGQR</sequence>
<evidence type="ECO:0000313" key="2">
    <source>
        <dbReference type="Proteomes" id="UP001595767"/>
    </source>
</evidence>
<dbReference type="EMBL" id="JBHSBA010000007">
    <property type="protein sequence ID" value="MFC4126469.1"/>
    <property type="molecule type" value="Genomic_DNA"/>
</dbReference>
<keyword evidence="2" id="KW-1185">Reference proteome</keyword>
<comment type="caution">
    <text evidence="1">The sequence shown here is derived from an EMBL/GenBank/DDBJ whole genome shotgun (WGS) entry which is preliminary data.</text>
</comment>
<proteinExistence type="predicted"/>
<dbReference type="RefSeq" id="WP_378551443.1">
    <property type="nucleotide sequence ID" value="NZ_JBHSBA010000007.1"/>
</dbReference>
<reference evidence="2" key="1">
    <citation type="journal article" date="2019" name="Int. J. Syst. Evol. Microbiol.">
        <title>The Global Catalogue of Microorganisms (GCM) 10K type strain sequencing project: providing services to taxonomists for standard genome sequencing and annotation.</title>
        <authorList>
            <consortium name="The Broad Institute Genomics Platform"/>
            <consortium name="The Broad Institute Genome Sequencing Center for Infectious Disease"/>
            <person name="Wu L."/>
            <person name="Ma J."/>
        </authorList>
    </citation>
    <scope>NUCLEOTIDE SEQUENCE [LARGE SCALE GENOMIC DNA]</scope>
    <source>
        <strain evidence="2">CGMCC 4.7204</strain>
    </source>
</reference>
<organism evidence="1 2">
    <name type="scientific">Nocardia rhizosphaerae</name>
    <dbReference type="NCBI Taxonomy" id="1691571"/>
    <lineage>
        <taxon>Bacteria</taxon>
        <taxon>Bacillati</taxon>
        <taxon>Actinomycetota</taxon>
        <taxon>Actinomycetes</taxon>
        <taxon>Mycobacteriales</taxon>
        <taxon>Nocardiaceae</taxon>
        <taxon>Nocardia</taxon>
    </lineage>
</organism>